<keyword evidence="1" id="KW-0812">Transmembrane</keyword>
<feature type="transmembrane region" description="Helical" evidence="1">
    <location>
        <begin position="96"/>
        <end position="120"/>
    </location>
</feature>
<keyword evidence="1" id="KW-0472">Membrane</keyword>
<dbReference type="AlphaFoldDB" id="A0A3M0CTK9"/>
<sequence>MMTDATVITPQPWRWSAKTGPRGNIREAVALFDTERDMQAAIYDLEIRGFDQAAISRPRSISEISGILGRDVTSMRDLEDDASVPRRAHVDAASRMSGLGVLIFLPIYVLLLAGIGVASANGLETWQSVVLTIWFGLSGAILGGLYAAQLKQRMDQRHRQERALGGYLLWVRTGNGLQDRIAVDVLKRHSGRDVHLHGPAD</sequence>
<keyword evidence="1" id="KW-1133">Transmembrane helix</keyword>
<reference evidence="2 3" key="1">
    <citation type="submission" date="2018-10" db="EMBL/GenBank/DDBJ databases">
        <title>Genomic Encyclopedia of Archaeal and Bacterial Type Strains, Phase II (KMG-II): from individual species to whole genera.</title>
        <authorList>
            <person name="Goeker M."/>
        </authorList>
    </citation>
    <scope>NUCLEOTIDE SEQUENCE [LARGE SCALE GENOMIC DNA]</scope>
    <source>
        <strain evidence="2 3">DSM 25217</strain>
    </source>
</reference>
<dbReference type="EMBL" id="REFR01000009">
    <property type="protein sequence ID" value="RMB11750.1"/>
    <property type="molecule type" value="Genomic_DNA"/>
</dbReference>
<dbReference type="RefSeq" id="WP_121936996.1">
    <property type="nucleotide sequence ID" value="NZ_REFR01000009.1"/>
</dbReference>
<evidence type="ECO:0000313" key="2">
    <source>
        <dbReference type="EMBL" id="RMB11750.1"/>
    </source>
</evidence>
<keyword evidence="3" id="KW-1185">Reference proteome</keyword>
<dbReference type="OrthoDB" id="7743649at2"/>
<evidence type="ECO:0000313" key="3">
    <source>
        <dbReference type="Proteomes" id="UP000271227"/>
    </source>
</evidence>
<comment type="caution">
    <text evidence="2">The sequence shown here is derived from an EMBL/GenBank/DDBJ whole genome shotgun (WGS) entry which is preliminary data.</text>
</comment>
<accession>A0A3M0CTK9</accession>
<dbReference type="Proteomes" id="UP000271227">
    <property type="component" value="Unassembled WGS sequence"/>
</dbReference>
<feature type="transmembrane region" description="Helical" evidence="1">
    <location>
        <begin position="126"/>
        <end position="148"/>
    </location>
</feature>
<name>A0A3M0CTK9_9PROT</name>
<gene>
    <name evidence="2" type="ORF">BXY39_0232</name>
</gene>
<dbReference type="InParanoid" id="A0A3M0CTK9"/>
<proteinExistence type="predicted"/>
<organism evidence="2 3">
    <name type="scientific">Eilatimonas milleporae</name>
    <dbReference type="NCBI Taxonomy" id="911205"/>
    <lineage>
        <taxon>Bacteria</taxon>
        <taxon>Pseudomonadati</taxon>
        <taxon>Pseudomonadota</taxon>
        <taxon>Alphaproteobacteria</taxon>
        <taxon>Kordiimonadales</taxon>
        <taxon>Kordiimonadaceae</taxon>
        <taxon>Eilatimonas</taxon>
    </lineage>
</organism>
<protein>
    <submittedName>
        <fullName evidence="2">Uncharacterized protein</fullName>
    </submittedName>
</protein>
<evidence type="ECO:0000256" key="1">
    <source>
        <dbReference type="SAM" id="Phobius"/>
    </source>
</evidence>